<protein>
    <submittedName>
        <fullName evidence="2">Uncharacterized protein</fullName>
    </submittedName>
</protein>
<feature type="region of interest" description="Disordered" evidence="1">
    <location>
        <begin position="51"/>
        <end position="84"/>
    </location>
</feature>
<evidence type="ECO:0000313" key="3">
    <source>
        <dbReference type="Proteomes" id="UP000324832"/>
    </source>
</evidence>
<evidence type="ECO:0000313" key="2">
    <source>
        <dbReference type="EMBL" id="VVC88391.1"/>
    </source>
</evidence>
<dbReference type="AlphaFoldDB" id="A0A5E4PU12"/>
<organism evidence="2 3">
    <name type="scientific">Leptidea sinapis</name>
    <dbReference type="NCBI Taxonomy" id="189913"/>
    <lineage>
        <taxon>Eukaryota</taxon>
        <taxon>Metazoa</taxon>
        <taxon>Ecdysozoa</taxon>
        <taxon>Arthropoda</taxon>
        <taxon>Hexapoda</taxon>
        <taxon>Insecta</taxon>
        <taxon>Pterygota</taxon>
        <taxon>Neoptera</taxon>
        <taxon>Endopterygota</taxon>
        <taxon>Lepidoptera</taxon>
        <taxon>Glossata</taxon>
        <taxon>Ditrysia</taxon>
        <taxon>Papilionoidea</taxon>
        <taxon>Pieridae</taxon>
        <taxon>Dismorphiinae</taxon>
        <taxon>Leptidea</taxon>
    </lineage>
</organism>
<reference evidence="2 3" key="1">
    <citation type="submission" date="2017-07" db="EMBL/GenBank/DDBJ databases">
        <authorList>
            <person name="Talla V."/>
            <person name="Backstrom N."/>
        </authorList>
    </citation>
    <scope>NUCLEOTIDE SEQUENCE [LARGE SCALE GENOMIC DNA]</scope>
</reference>
<feature type="compositionally biased region" description="Polar residues" evidence="1">
    <location>
        <begin position="1"/>
        <end position="14"/>
    </location>
</feature>
<dbReference type="Proteomes" id="UP000324832">
    <property type="component" value="Unassembled WGS sequence"/>
</dbReference>
<accession>A0A5E4PU12</accession>
<keyword evidence="3" id="KW-1185">Reference proteome</keyword>
<name>A0A5E4PU12_9NEOP</name>
<evidence type="ECO:0000256" key="1">
    <source>
        <dbReference type="SAM" id="MobiDB-lite"/>
    </source>
</evidence>
<sequence length="84" mass="9504">MSINKRNTFINGKQTDADMKGKARNKKMSHYCRKDSNRLYLPLTPWPCDPRSPFKPPFPPDEADEAAAAADDDPEPRSLMIVTP</sequence>
<proteinExistence type="predicted"/>
<dbReference type="EMBL" id="FZQP02000304">
    <property type="protein sequence ID" value="VVC88391.1"/>
    <property type="molecule type" value="Genomic_DNA"/>
</dbReference>
<feature type="compositionally biased region" description="Pro residues" evidence="1">
    <location>
        <begin position="51"/>
        <end position="60"/>
    </location>
</feature>
<feature type="compositionally biased region" description="Acidic residues" evidence="1">
    <location>
        <begin position="61"/>
        <end position="74"/>
    </location>
</feature>
<feature type="region of interest" description="Disordered" evidence="1">
    <location>
        <begin position="1"/>
        <end position="27"/>
    </location>
</feature>
<gene>
    <name evidence="2" type="ORF">LSINAPIS_LOCUS1772</name>
</gene>